<dbReference type="GO" id="GO:0005096">
    <property type="term" value="F:GTPase activator activity"/>
    <property type="evidence" value="ECO:0007669"/>
    <property type="project" value="TreeGrafter"/>
</dbReference>
<name>A0A0N4U3A7_DRAME</name>
<dbReference type="Gene3D" id="1.10.472.80">
    <property type="entry name" value="Ypt/Rab-GAP domain of gyp1p, domain 3"/>
    <property type="match status" value="1"/>
</dbReference>
<feature type="coiled-coil region" evidence="1">
    <location>
        <begin position="390"/>
        <end position="424"/>
    </location>
</feature>
<dbReference type="InterPro" id="IPR035969">
    <property type="entry name" value="Rab-GAP_TBC_sf"/>
</dbReference>
<dbReference type="SUPFAM" id="SSF47923">
    <property type="entry name" value="Ypt/Rab-GAP domain of gyp1p"/>
    <property type="match status" value="2"/>
</dbReference>
<feature type="domain" description="Rab-GAP TBC" evidence="4">
    <location>
        <begin position="573"/>
        <end position="778"/>
    </location>
</feature>
<dbReference type="PROSITE" id="PS50086">
    <property type="entry name" value="TBC_RABGAP"/>
    <property type="match status" value="1"/>
</dbReference>
<dbReference type="Gene3D" id="2.30.29.30">
    <property type="entry name" value="Pleckstrin-homology domain (PH domain)/Phosphotyrosine-binding domain (PTB)"/>
    <property type="match status" value="1"/>
</dbReference>
<dbReference type="FunFam" id="1.10.8.270:FF:000052">
    <property type="entry name" value="Predicted protein"/>
    <property type="match status" value="1"/>
</dbReference>
<dbReference type="AlphaFoldDB" id="A0A0N4U3A7"/>
<feature type="compositionally biased region" description="Polar residues" evidence="2">
    <location>
        <begin position="112"/>
        <end position="128"/>
    </location>
</feature>
<dbReference type="InterPro" id="IPR011993">
    <property type="entry name" value="PH-like_dom_sf"/>
</dbReference>
<dbReference type="PROSITE" id="PS50003">
    <property type="entry name" value="PH_DOMAIN"/>
    <property type="match status" value="1"/>
</dbReference>
<dbReference type="Proteomes" id="UP000038040">
    <property type="component" value="Unplaced"/>
</dbReference>
<evidence type="ECO:0000259" key="3">
    <source>
        <dbReference type="PROSITE" id="PS50003"/>
    </source>
</evidence>
<dbReference type="InterPro" id="IPR050302">
    <property type="entry name" value="Rab_GAP_TBC_domain"/>
</dbReference>
<dbReference type="WBParaSite" id="DME_0000120601-mRNA-1">
    <property type="protein sequence ID" value="DME_0000120601-mRNA-1"/>
    <property type="gene ID" value="DME_0000120601"/>
</dbReference>
<dbReference type="SUPFAM" id="SSF50729">
    <property type="entry name" value="PH domain-like"/>
    <property type="match status" value="1"/>
</dbReference>
<evidence type="ECO:0000313" key="5">
    <source>
        <dbReference type="Proteomes" id="UP000038040"/>
    </source>
</evidence>
<sequence length="852" mass="97689">LQIEQRTIGGTTKRRYWFAVAEDSPYLYWYKNKGDVKCLGRLCLSGAAFTFDPRETGRFEIHVGDEEHILETNDNKSRIQWLQQLQKNRRHHFDKNDSCALNIEIVSLSSHSLTDENSQENAPGSPNIESAEDVAHNSPDNQSLGNESVETQSQFYLDCEGELNDKSLEMPLSDGSGIDLLRSIEAFLEKIVDETHTKGKNLEEPAKRVFGKAKASLGSLTHSSSGKQSCAQCKALIEIINNLKERCYELTDELIANRELGSVLRQNVLRANRQIDTLKRLTELKDSSDRIDFILERECLLTAAQMNSVMYSRQVETLKQQNRKLDEQNEALRIEIEAFRESVRSKEALIVKMCEEGTKLVPEGILIDSAGMKCDESMKRIFDEASVCDINEMRDLVEGYRKQNMFLNQEVLDLQKVIKLLEEREKRAVRRNFDIEACYYQMKSRYITVLNHFKTENANNHVLEPGVIEALIDETDFATNNRVPGRSTNEIRLTDSLGFYLTDAKKRPLLQSGDVLDLAAELKSMSDQIIGRRDMERSPQYIDWLLKWDSFLVNNVSRPLKPSSELKSLIRNGVPKTYRKRVWKRLIFFALLVMHLVGDQKSDLGNGYFELLLRKARRMEEREEYDGAMKQIELDLSRTLPTNKYFDEPTSEKIGVLRKVLFAYRFHNKTVGYCQGLNRLAAIALLFLDDCDAFWFLVACVEYLQPPDYYTPSLSCAVADQKVLRDLVGEKLPRLSSHLKKLEVDLSAFTLSWFLTCFVDVLPQTIYLPIFDVFLYEGNKVLFRFALAILKLAESVILECKTIGAVHASLSNIAQYVDDFRSLAEVAFNGLSSFPMKGIEAKRQFYISQVKF</sequence>
<dbReference type="Gene3D" id="1.10.8.270">
    <property type="entry name" value="putative rabgap domain of human tbc1 domain family member 14 like domains"/>
    <property type="match status" value="1"/>
</dbReference>
<dbReference type="SMART" id="SM00233">
    <property type="entry name" value="PH"/>
    <property type="match status" value="1"/>
</dbReference>
<dbReference type="PANTHER" id="PTHR47219">
    <property type="entry name" value="RAB GTPASE-ACTIVATING PROTEIN 1-LIKE"/>
    <property type="match status" value="1"/>
</dbReference>
<feature type="coiled-coil region" evidence="1">
    <location>
        <begin position="308"/>
        <end position="349"/>
    </location>
</feature>
<evidence type="ECO:0000313" key="6">
    <source>
        <dbReference type="WBParaSite" id="DME_0000120601-mRNA-1"/>
    </source>
</evidence>
<dbReference type="GO" id="GO:0031267">
    <property type="term" value="F:small GTPase binding"/>
    <property type="evidence" value="ECO:0007669"/>
    <property type="project" value="TreeGrafter"/>
</dbReference>
<evidence type="ECO:0000259" key="4">
    <source>
        <dbReference type="PROSITE" id="PS50086"/>
    </source>
</evidence>
<evidence type="ECO:0000256" key="1">
    <source>
        <dbReference type="SAM" id="Coils"/>
    </source>
</evidence>
<feature type="domain" description="PH" evidence="3">
    <location>
        <begin position="1"/>
        <end position="90"/>
    </location>
</feature>
<dbReference type="Pfam" id="PF00566">
    <property type="entry name" value="RabGAP-TBC"/>
    <property type="match status" value="1"/>
</dbReference>
<organism evidence="5 6">
    <name type="scientific">Dracunculus medinensis</name>
    <name type="common">Guinea worm</name>
    <dbReference type="NCBI Taxonomy" id="318479"/>
    <lineage>
        <taxon>Eukaryota</taxon>
        <taxon>Metazoa</taxon>
        <taxon>Ecdysozoa</taxon>
        <taxon>Nematoda</taxon>
        <taxon>Chromadorea</taxon>
        <taxon>Rhabditida</taxon>
        <taxon>Spirurina</taxon>
        <taxon>Dracunculoidea</taxon>
        <taxon>Dracunculidae</taxon>
        <taxon>Dracunculus</taxon>
    </lineage>
</organism>
<dbReference type="InterPro" id="IPR000195">
    <property type="entry name" value="Rab-GAP-TBC_dom"/>
</dbReference>
<dbReference type="Gene3D" id="1.10.10.750">
    <property type="entry name" value="Ypt/Rab-GAP domain of gyp1p, domain 1"/>
    <property type="match status" value="1"/>
</dbReference>
<feature type="compositionally biased region" description="Polar residues" evidence="2">
    <location>
        <begin position="138"/>
        <end position="149"/>
    </location>
</feature>
<feature type="region of interest" description="Disordered" evidence="2">
    <location>
        <begin position="112"/>
        <end position="149"/>
    </location>
</feature>
<accession>A0A0N4U3A7</accession>
<reference evidence="6" key="1">
    <citation type="submission" date="2017-02" db="UniProtKB">
        <authorList>
            <consortium name="WormBaseParasite"/>
        </authorList>
    </citation>
    <scope>IDENTIFICATION</scope>
</reference>
<keyword evidence="1" id="KW-0175">Coiled coil</keyword>
<protein>
    <submittedName>
        <fullName evidence="6">TBC1 domain family member 2B</fullName>
    </submittedName>
</protein>
<evidence type="ECO:0000256" key="2">
    <source>
        <dbReference type="SAM" id="MobiDB-lite"/>
    </source>
</evidence>
<dbReference type="InterPro" id="IPR001849">
    <property type="entry name" value="PH_domain"/>
</dbReference>
<proteinExistence type="predicted"/>
<dbReference type="SMART" id="SM00164">
    <property type="entry name" value="TBC"/>
    <property type="match status" value="1"/>
</dbReference>
<dbReference type="PANTHER" id="PTHR47219:SF20">
    <property type="entry name" value="TBC1 DOMAIN FAMILY MEMBER 2B"/>
    <property type="match status" value="1"/>
</dbReference>